<proteinExistence type="predicted"/>
<evidence type="ECO:0000256" key="1">
    <source>
        <dbReference type="SAM" id="Phobius"/>
    </source>
</evidence>
<name>A0A9N9CPP8_9GLOM</name>
<comment type="caution">
    <text evidence="2">The sequence shown here is derived from an EMBL/GenBank/DDBJ whole genome shotgun (WGS) entry which is preliminary data.</text>
</comment>
<keyword evidence="1" id="KW-1133">Transmembrane helix</keyword>
<dbReference type="SUPFAM" id="SSF51445">
    <property type="entry name" value="(Trans)glycosidases"/>
    <property type="match status" value="1"/>
</dbReference>
<evidence type="ECO:0000313" key="2">
    <source>
        <dbReference type="EMBL" id="CAG8607711.1"/>
    </source>
</evidence>
<gene>
    <name evidence="2" type="ORF">CPELLU_LOCUS7300</name>
</gene>
<feature type="transmembrane region" description="Helical" evidence="1">
    <location>
        <begin position="352"/>
        <end position="376"/>
    </location>
</feature>
<dbReference type="OrthoDB" id="73875at2759"/>
<evidence type="ECO:0000313" key="3">
    <source>
        <dbReference type="Proteomes" id="UP000789759"/>
    </source>
</evidence>
<keyword evidence="3" id="KW-1185">Reference proteome</keyword>
<keyword evidence="1" id="KW-0812">Transmembrane</keyword>
<dbReference type="AlphaFoldDB" id="A0A9N9CPP8"/>
<dbReference type="InterPro" id="IPR017853">
    <property type="entry name" value="GH"/>
</dbReference>
<protein>
    <submittedName>
        <fullName evidence="2">15367_t:CDS:1</fullName>
    </submittedName>
</protein>
<keyword evidence="1" id="KW-0472">Membrane</keyword>
<dbReference type="EMBL" id="CAJVQA010004839">
    <property type="protein sequence ID" value="CAG8607711.1"/>
    <property type="molecule type" value="Genomic_DNA"/>
</dbReference>
<dbReference type="InterPro" id="IPR029070">
    <property type="entry name" value="Chitinase_insertion_sf"/>
</dbReference>
<dbReference type="Proteomes" id="UP000789759">
    <property type="component" value="Unassembled WGS sequence"/>
</dbReference>
<reference evidence="2" key="1">
    <citation type="submission" date="2021-06" db="EMBL/GenBank/DDBJ databases">
        <authorList>
            <person name="Kallberg Y."/>
            <person name="Tangrot J."/>
            <person name="Rosling A."/>
        </authorList>
    </citation>
    <scope>NUCLEOTIDE SEQUENCE</scope>
    <source>
        <strain evidence="2">FL966</strain>
    </source>
</reference>
<organism evidence="2 3">
    <name type="scientific">Cetraspora pellucida</name>
    <dbReference type="NCBI Taxonomy" id="1433469"/>
    <lineage>
        <taxon>Eukaryota</taxon>
        <taxon>Fungi</taxon>
        <taxon>Fungi incertae sedis</taxon>
        <taxon>Mucoromycota</taxon>
        <taxon>Glomeromycotina</taxon>
        <taxon>Glomeromycetes</taxon>
        <taxon>Diversisporales</taxon>
        <taxon>Gigasporaceae</taxon>
        <taxon>Cetraspora</taxon>
    </lineage>
</organism>
<accession>A0A9N9CPP8</accession>
<sequence length="401" mass="45621">MYNIQLSPTDLTNGTGPYQVFQNQEFRNYINMSYPYLHYKLIISILLPTDDTLTKIPPFTNVSVGRYDSPSPFTQQFINELEAIVGNYSFDGVDIEYPNKFPCFQATQFNAIYLDYVFTQLLVDISKKLKPNKKILTVTAGQYPISGLDSSIISFAFYLNINAKYASAGIDSIQKNFNVWNTSILIPNLVLGFNVGGIVELINSNNITMDTINNNLTIINEPNIPYTFSDELISDPCRVSVYASWSWKILSHELSPPCYDNASSPWTRGFDNIAQQPYIYLRQQNSSTRFYYVSYEDFQSLKSKLDFVQRVNALGVAIFDITRDSYNVPLLDFIPPDNRYTSNRNNLDNSYLGLKIIVGAICSFILVSVLVAGFIFHRRHKAKMSDQLIDTSNQDCSDISH</sequence>
<dbReference type="Gene3D" id="3.10.50.10">
    <property type="match status" value="1"/>
</dbReference>
<dbReference type="Gene3D" id="3.20.20.80">
    <property type="entry name" value="Glycosidases"/>
    <property type="match status" value="2"/>
</dbReference>